<dbReference type="Pfam" id="PF12937">
    <property type="entry name" value="F-box-like"/>
    <property type="match status" value="1"/>
</dbReference>
<evidence type="ECO:0000259" key="1">
    <source>
        <dbReference type="PROSITE" id="PS50181"/>
    </source>
</evidence>
<keyword evidence="3" id="KW-1185">Reference proteome</keyword>
<dbReference type="SUPFAM" id="SSF81383">
    <property type="entry name" value="F-box domain"/>
    <property type="match status" value="1"/>
</dbReference>
<name>A0A6A6ULF3_9PEZI</name>
<accession>A0A6A6ULF3</accession>
<sequence length="384" mass="44858">MAQAQKALLELGDLPPELIMEIQGHLGHCDAVALALTCRGFYTISNRLMEDLRKDKAQKWELLSRLNPIPGMFLCQFDIKFHPTGSQKSIRHQERSKSLGCIRKKHLEYGHWLGSDNFELLLMDAYQLLDRHLYGPDFGISSSQIGLTSIWREMINEKGYMNPKSWTIVNPLKVHFHKMEFEHLAKHKELQVHIIKHLWYPAGRRMDVLADLEHRKHVDWIETDAAFGCLLGCHHCAVMPQRDKFWDAFYQHVRAKTPWLRKAKTVWVDCDACPARHAYTVRNHGELGLEIIIDLYMNMGSCKIDEMKDTCWFESYLYSRLHKEPIVFSGVPNAHDFSIPAGLSQIHHSSGVPVQQRFLWLYKQQSWITKLKEFHTRTLKIQHQ</sequence>
<evidence type="ECO:0000313" key="3">
    <source>
        <dbReference type="Proteomes" id="UP000799302"/>
    </source>
</evidence>
<dbReference type="OrthoDB" id="3815037at2759"/>
<organism evidence="2 3">
    <name type="scientific">Microthyrium microscopicum</name>
    <dbReference type="NCBI Taxonomy" id="703497"/>
    <lineage>
        <taxon>Eukaryota</taxon>
        <taxon>Fungi</taxon>
        <taxon>Dikarya</taxon>
        <taxon>Ascomycota</taxon>
        <taxon>Pezizomycotina</taxon>
        <taxon>Dothideomycetes</taxon>
        <taxon>Dothideomycetes incertae sedis</taxon>
        <taxon>Microthyriales</taxon>
        <taxon>Microthyriaceae</taxon>
        <taxon>Microthyrium</taxon>
    </lineage>
</organism>
<feature type="domain" description="F-box" evidence="1">
    <location>
        <begin position="8"/>
        <end position="63"/>
    </location>
</feature>
<dbReference type="EMBL" id="MU004232">
    <property type="protein sequence ID" value="KAF2672506.1"/>
    <property type="molecule type" value="Genomic_DNA"/>
</dbReference>
<dbReference type="InterPro" id="IPR036047">
    <property type="entry name" value="F-box-like_dom_sf"/>
</dbReference>
<dbReference type="AlphaFoldDB" id="A0A6A6ULF3"/>
<protein>
    <recommendedName>
        <fullName evidence="1">F-box domain-containing protein</fullName>
    </recommendedName>
</protein>
<evidence type="ECO:0000313" key="2">
    <source>
        <dbReference type="EMBL" id="KAF2672506.1"/>
    </source>
</evidence>
<gene>
    <name evidence="2" type="ORF">BT63DRAFT_468469</name>
</gene>
<dbReference type="InterPro" id="IPR001810">
    <property type="entry name" value="F-box_dom"/>
</dbReference>
<dbReference type="Proteomes" id="UP000799302">
    <property type="component" value="Unassembled WGS sequence"/>
</dbReference>
<proteinExistence type="predicted"/>
<dbReference type="PROSITE" id="PS50181">
    <property type="entry name" value="FBOX"/>
    <property type="match status" value="1"/>
</dbReference>
<reference evidence="2" key="1">
    <citation type="journal article" date="2020" name="Stud. Mycol.">
        <title>101 Dothideomycetes genomes: a test case for predicting lifestyles and emergence of pathogens.</title>
        <authorList>
            <person name="Haridas S."/>
            <person name="Albert R."/>
            <person name="Binder M."/>
            <person name="Bloem J."/>
            <person name="Labutti K."/>
            <person name="Salamov A."/>
            <person name="Andreopoulos B."/>
            <person name="Baker S."/>
            <person name="Barry K."/>
            <person name="Bills G."/>
            <person name="Bluhm B."/>
            <person name="Cannon C."/>
            <person name="Castanera R."/>
            <person name="Culley D."/>
            <person name="Daum C."/>
            <person name="Ezra D."/>
            <person name="Gonzalez J."/>
            <person name="Henrissat B."/>
            <person name="Kuo A."/>
            <person name="Liang C."/>
            <person name="Lipzen A."/>
            <person name="Lutzoni F."/>
            <person name="Magnuson J."/>
            <person name="Mondo S."/>
            <person name="Nolan M."/>
            <person name="Ohm R."/>
            <person name="Pangilinan J."/>
            <person name="Park H.-J."/>
            <person name="Ramirez L."/>
            <person name="Alfaro M."/>
            <person name="Sun H."/>
            <person name="Tritt A."/>
            <person name="Yoshinaga Y."/>
            <person name="Zwiers L.-H."/>
            <person name="Turgeon B."/>
            <person name="Goodwin S."/>
            <person name="Spatafora J."/>
            <person name="Crous P."/>
            <person name="Grigoriev I."/>
        </authorList>
    </citation>
    <scope>NUCLEOTIDE SEQUENCE</scope>
    <source>
        <strain evidence="2">CBS 115976</strain>
    </source>
</reference>